<evidence type="ECO:0000256" key="7">
    <source>
        <dbReference type="ARBA" id="ARBA00023121"/>
    </source>
</evidence>
<evidence type="ECO:0000256" key="11">
    <source>
        <dbReference type="SAM" id="MobiDB-lite"/>
    </source>
</evidence>
<dbReference type="EMBL" id="JALJOR010000016">
    <property type="protein sequence ID" value="KAK9805195.1"/>
    <property type="molecule type" value="Genomic_DNA"/>
</dbReference>
<keyword evidence="9" id="KW-1015">Disulfide bond</keyword>
<keyword evidence="5 12" id="KW-0732">Signal</keyword>
<dbReference type="Proteomes" id="UP001489004">
    <property type="component" value="Unassembled WGS sequence"/>
</dbReference>
<feature type="signal peptide" evidence="12">
    <location>
        <begin position="1"/>
        <end position="22"/>
    </location>
</feature>
<comment type="caution">
    <text evidence="14">The sequence shown here is derived from an EMBL/GenBank/DDBJ whole genome shotgun (WGS) entry which is preliminary data.</text>
</comment>
<dbReference type="GO" id="GO:0007338">
    <property type="term" value="P:single fertilization"/>
    <property type="evidence" value="ECO:0007669"/>
    <property type="project" value="UniProtKB-KW"/>
</dbReference>
<feature type="region of interest" description="Disordered" evidence="11">
    <location>
        <begin position="655"/>
        <end position="687"/>
    </location>
</feature>
<dbReference type="InterPro" id="IPR040326">
    <property type="entry name" value="HAP2/GCS1"/>
</dbReference>
<evidence type="ECO:0000256" key="3">
    <source>
        <dbReference type="ARBA" id="ARBA00022475"/>
    </source>
</evidence>
<evidence type="ECO:0000256" key="10">
    <source>
        <dbReference type="ARBA" id="ARBA00023279"/>
    </source>
</evidence>
<dbReference type="Pfam" id="PF10699">
    <property type="entry name" value="HAP2-GCS1"/>
    <property type="match status" value="1"/>
</dbReference>
<name>A0AAW1P4L3_9CHLO</name>
<dbReference type="GO" id="GO:0008289">
    <property type="term" value="F:lipid binding"/>
    <property type="evidence" value="ECO:0007669"/>
    <property type="project" value="UniProtKB-KW"/>
</dbReference>
<keyword evidence="3" id="KW-1003">Cell membrane</keyword>
<feature type="compositionally biased region" description="Basic residues" evidence="11">
    <location>
        <begin position="666"/>
        <end position="676"/>
    </location>
</feature>
<sequence length="928" mass="97636">MLVWQGGPTAVLLLLFSGTVHAASTVIANSQLQTCVQDGSSVTTTVTCSQKLVVTLAVESGTSLATEQLQFSVPCINSPDGACPCKCNYATDASCQCRDLAQAMNVVITKTPVYATYPLTYLKSFNSKPYEGVILTGGTRAITSCDDGAKSSNPTCGWAKDETGANIPDSQGFCCKCTASQVGGDTLGGGTVQQTRANLNCNLFASLIFIPGSASCLRFADLWYEGYGIGASQLDFTISVAVTTTSTDHPDPVTETLTITPSTPFQLSSSGSISAKLLGDLATYTSMPVLSSSYLMIPHPAGVSAAAVLNANQSTWMVVDNTMVSLDGTTCNKIGTSYTAFRYQAGACAQLPGSCLDSQLQDLYNADVARTKAGTTPRYFVTRWGGGLPGAKQVFKQTTNGPLWFGLPVTGISNSLLTLNVRADLLKMIVNTSPGKILSTQVCTFDNVTCGGFVALTQRGYLHATVQNVGFIPAAYTVTVANCSAGIQSIVAQTINLESKQSVEVVFQIYMQSDSAAQPACSVGLVDSLSENAAEPACSVGLMDSLGGLTDKAAFTFAVNATVYSPKPSQSDISDKLTGAGAPTSGPQSCDQKCGSLWNVKCAIWNWCWGRIFKLLAYTVGLFLLGSFIWLGISRGWFAAFFRCIVPKQSSGRRKHRYESEDSAPRKRSFFGRRKEKAPGTPPGPRESFFFRLVAQMVIMNNPLAHQAASAGQDAVSPGSRPAVGLLSKQRLLPLATTSSAANGAFVLSMDPLDSDANIPSGLQSKALGVGTAQPDSSIMLVTLQQAIARTAPSPVASPSSSEAAARSASSIEAAVDALVAGYQRSGKAYLNLAKLERLPPQLVQPGPSACVQGELQVVEDIEGGRLQLFFGVTAAHASQLRAYNAASGAYEKLLQPRRLDATKCSLLLPAEIALQLLTLKPVGQCLN</sequence>
<keyword evidence="8" id="KW-0472">Membrane</keyword>
<keyword evidence="10" id="KW-0278">Fertilization</keyword>
<evidence type="ECO:0000313" key="15">
    <source>
        <dbReference type="Proteomes" id="UP001489004"/>
    </source>
</evidence>
<evidence type="ECO:0000256" key="8">
    <source>
        <dbReference type="ARBA" id="ARBA00023136"/>
    </source>
</evidence>
<keyword evidence="7" id="KW-0446">Lipid-binding</keyword>
<evidence type="ECO:0000313" key="14">
    <source>
        <dbReference type="EMBL" id="KAK9805195.1"/>
    </source>
</evidence>
<dbReference type="PANTHER" id="PTHR31764">
    <property type="entry name" value="PROTEIN HAPLESS 2"/>
    <property type="match status" value="1"/>
</dbReference>
<comment type="subcellular location">
    <subcellularLocation>
        <location evidence="1">Cell membrane</location>
        <topology evidence="1">Single-pass type I membrane protein</topology>
    </subcellularLocation>
</comment>
<proteinExistence type="inferred from homology"/>
<evidence type="ECO:0000256" key="1">
    <source>
        <dbReference type="ARBA" id="ARBA00004251"/>
    </source>
</evidence>
<dbReference type="PANTHER" id="PTHR31764:SF0">
    <property type="entry name" value="GENERATIVE CELL SPECIFIC-1_HAP2 DOMAIN-CONTAINING PROTEIN"/>
    <property type="match status" value="1"/>
</dbReference>
<gene>
    <name evidence="14" type="ORF">WJX72_005302</name>
</gene>
<feature type="domain" description="Generative cell specific-1/HAP2" evidence="13">
    <location>
        <begin position="46"/>
        <end position="608"/>
    </location>
</feature>
<protein>
    <recommendedName>
        <fullName evidence="13">Generative cell specific-1/HAP2 domain-containing protein</fullName>
    </recommendedName>
</protein>
<evidence type="ECO:0000259" key="13">
    <source>
        <dbReference type="Pfam" id="PF10699"/>
    </source>
</evidence>
<evidence type="ECO:0000256" key="9">
    <source>
        <dbReference type="ARBA" id="ARBA00023157"/>
    </source>
</evidence>
<comment type="similarity">
    <text evidence="2">Belongs to the HAP2/GCS1 family.</text>
</comment>
<evidence type="ECO:0000256" key="12">
    <source>
        <dbReference type="SAM" id="SignalP"/>
    </source>
</evidence>
<evidence type="ECO:0000256" key="6">
    <source>
        <dbReference type="ARBA" id="ARBA00022989"/>
    </source>
</evidence>
<feature type="region of interest" description="Disordered" evidence="11">
    <location>
        <begin position="566"/>
        <end position="585"/>
    </location>
</feature>
<feature type="chain" id="PRO_5043867223" description="Generative cell specific-1/HAP2 domain-containing protein" evidence="12">
    <location>
        <begin position="23"/>
        <end position="928"/>
    </location>
</feature>
<organism evidence="14 15">
    <name type="scientific">[Myrmecia] bisecta</name>
    <dbReference type="NCBI Taxonomy" id="41462"/>
    <lineage>
        <taxon>Eukaryota</taxon>
        <taxon>Viridiplantae</taxon>
        <taxon>Chlorophyta</taxon>
        <taxon>core chlorophytes</taxon>
        <taxon>Trebouxiophyceae</taxon>
        <taxon>Trebouxiales</taxon>
        <taxon>Trebouxiaceae</taxon>
        <taxon>Myrmecia</taxon>
    </lineage>
</organism>
<keyword evidence="15" id="KW-1185">Reference proteome</keyword>
<dbReference type="InterPro" id="IPR018928">
    <property type="entry name" value="HAP2/GCS1_dom"/>
</dbReference>
<evidence type="ECO:0000256" key="4">
    <source>
        <dbReference type="ARBA" id="ARBA00022692"/>
    </source>
</evidence>
<accession>A0AAW1P4L3</accession>
<evidence type="ECO:0000256" key="2">
    <source>
        <dbReference type="ARBA" id="ARBA00010929"/>
    </source>
</evidence>
<dbReference type="AlphaFoldDB" id="A0AAW1P4L3"/>
<keyword evidence="4" id="KW-0812">Transmembrane</keyword>
<dbReference type="GO" id="GO:0005886">
    <property type="term" value="C:plasma membrane"/>
    <property type="evidence" value="ECO:0007669"/>
    <property type="project" value="UniProtKB-SubCell"/>
</dbReference>
<keyword evidence="6" id="KW-1133">Transmembrane helix</keyword>
<evidence type="ECO:0000256" key="5">
    <source>
        <dbReference type="ARBA" id="ARBA00022729"/>
    </source>
</evidence>
<reference evidence="14 15" key="1">
    <citation type="journal article" date="2024" name="Nat. Commun.">
        <title>Phylogenomics reveals the evolutionary origins of lichenization in chlorophyte algae.</title>
        <authorList>
            <person name="Puginier C."/>
            <person name="Libourel C."/>
            <person name="Otte J."/>
            <person name="Skaloud P."/>
            <person name="Haon M."/>
            <person name="Grisel S."/>
            <person name="Petersen M."/>
            <person name="Berrin J.G."/>
            <person name="Delaux P.M."/>
            <person name="Dal Grande F."/>
            <person name="Keller J."/>
        </authorList>
    </citation>
    <scope>NUCLEOTIDE SEQUENCE [LARGE SCALE GENOMIC DNA]</scope>
    <source>
        <strain evidence="14 15">SAG 2043</strain>
    </source>
</reference>